<dbReference type="PANTHER" id="PTHR14326">
    <property type="entry name" value="TARGETING PROTEIN FOR XKLP2"/>
    <property type="match status" value="1"/>
</dbReference>
<keyword evidence="6" id="KW-0539">Nucleus</keyword>
<feature type="compositionally biased region" description="Basic and acidic residues" evidence="7">
    <location>
        <begin position="126"/>
        <end position="153"/>
    </location>
</feature>
<proteinExistence type="inferred from homology"/>
<keyword evidence="11" id="KW-1185">Reference proteome</keyword>
<dbReference type="Pfam" id="PF12214">
    <property type="entry name" value="TPX2_importin"/>
    <property type="match status" value="1"/>
</dbReference>
<organism evidence="10 11">
    <name type="scientific">Pyxicephalus adspersus</name>
    <name type="common">African bullfrog</name>
    <dbReference type="NCBI Taxonomy" id="30357"/>
    <lineage>
        <taxon>Eukaryota</taxon>
        <taxon>Metazoa</taxon>
        <taxon>Chordata</taxon>
        <taxon>Craniata</taxon>
        <taxon>Vertebrata</taxon>
        <taxon>Euteleostomi</taxon>
        <taxon>Amphibia</taxon>
        <taxon>Batrachia</taxon>
        <taxon>Anura</taxon>
        <taxon>Neobatrachia</taxon>
        <taxon>Ranoidea</taxon>
        <taxon>Pyxicephalidae</taxon>
        <taxon>Pyxicephalinae</taxon>
        <taxon>Pyxicephalus</taxon>
    </lineage>
</organism>
<name>A0AAV3ACA1_PYXAD</name>
<keyword evidence="4" id="KW-0963">Cytoplasm</keyword>
<accession>A0AAV3ACA1</accession>
<dbReference type="PANTHER" id="PTHR14326:SF44">
    <property type="entry name" value="TARGETING PROTEIN FOR XKLP2"/>
    <property type="match status" value="1"/>
</dbReference>
<evidence type="ECO:0000256" key="7">
    <source>
        <dbReference type="SAM" id="MobiDB-lite"/>
    </source>
</evidence>
<feature type="region of interest" description="Disordered" evidence="7">
    <location>
        <begin position="278"/>
        <end position="297"/>
    </location>
</feature>
<sequence length="611" mass="71537">MARIRAERKKVQEQPPMKRAKLSSSRCRSVDTTINKGLSTSVADGSPRLRPRNNLPSTPTVLKRKHFTQKVKNSEEQELEKVQQLQQELAERLKKNQESLKSVLAGDQPLKKVPIQATKPVDFHFHTDERLKRHPEEQPTEYKHKDFTSELRKHPPSPVRSLRVPRSFYKVFFGWKSSKRKLEETTTSEYMSTAEQVLAFQKRTPQRFHLRSRKREMEGPSPVKPLKARVTLPKTPQLQTKQRHRPPTCKSSAEIEAEELEKLQQFKFKAQELNPKILEGGPILPKKPPVKEPTKAVGFNLEIEKRIQEREKKEEEEEPFTFHSRPCPSKILKDVVGVPGKKLLPVTVPQSPAFALKNRVRMVSTEEQKEEPVPIKANPMPFFGVPFKPKLVEQKQVEVCPFSFSERDRQRIEEKERKLEELRHAEAPKFKAQPLPDFDHISLPEKKVKEITQPEPFKLEIDKRGETRLHIWKQQVKEELKHQKEMSVFKARPNTVTHQEPFVPKKESRVLTESLSGSIVQESFELATERRAKERQEFERRLAELEAQKSLMEEEERRRREQEEQEEINRLRHEIVHKAQPVRKFKPVDVKTSDLPLTVPKSPNFSDRFKI</sequence>
<feature type="domain" description="TPX2 C-terminal" evidence="8">
    <location>
        <begin position="406"/>
        <end position="452"/>
    </location>
</feature>
<feature type="domain" description="TPX2 central" evidence="9">
    <location>
        <begin position="229"/>
        <end position="354"/>
    </location>
</feature>
<keyword evidence="5" id="KW-0206">Cytoskeleton</keyword>
<comment type="caution">
    <text evidence="10">The sequence shown here is derived from an EMBL/GenBank/DDBJ whole genome shotgun (WGS) entry which is preliminary data.</text>
</comment>
<gene>
    <name evidence="10" type="ORF">GDO54_013071</name>
</gene>
<evidence type="ECO:0000313" key="11">
    <source>
        <dbReference type="Proteomes" id="UP001181693"/>
    </source>
</evidence>
<dbReference type="AlphaFoldDB" id="A0AAV3ACA1"/>
<dbReference type="InterPro" id="IPR009675">
    <property type="entry name" value="TPX2_fam"/>
</dbReference>
<comment type="subcellular location">
    <subcellularLocation>
        <location evidence="2">Cytoplasm</location>
        <location evidence="2">Cytoskeleton</location>
        <location evidence="2">Spindle</location>
    </subcellularLocation>
    <subcellularLocation>
        <location evidence="1">Nucleus</location>
    </subcellularLocation>
</comment>
<dbReference type="GO" id="GO:0005874">
    <property type="term" value="C:microtubule"/>
    <property type="evidence" value="ECO:0007669"/>
    <property type="project" value="InterPro"/>
</dbReference>
<evidence type="ECO:0000256" key="6">
    <source>
        <dbReference type="ARBA" id="ARBA00023242"/>
    </source>
</evidence>
<dbReference type="GO" id="GO:0005634">
    <property type="term" value="C:nucleus"/>
    <property type="evidence" value="ECO:0007669"/>
    <property type="project" value="UniProtKB-SubCell"/>
</dbReference>
<evidence type="ECO:0000313" key="10">
    <source>
        <dbReference type="EMBL" id="DBA21966.1"/>
    </source>
</evidence>
<dbReference type="EMBL" id="DYDO01000006">
    <property type="protein sequence ID" value="DBA21966.1"/>
    <property type="molecule type" value="Genomic_DNA"/>
</dbReference>
<feature type="region of interest" description="Disordered" evidence="7">
    <location>
        <begin position="546"/>
        <end position="566"/>
    </location>
</feature>
<feature type="compositionally biased region" description="Polar residues" evidence="7">
    <location>
        <begin position="22"/>
        <end position="43"/>
    </location>
</feature>
<evidence type="ECO:0000256" key="1">
    <source>
        <dbReference type="ARBA" id="ARBA00004123"/>
    </source>
</evidence>
<dbReference type="Proteomes" id="UP001181693">
    <property type="component" value="Unassembled WGS sequence"/>
</dbReference>
<comment type="similarity">
    <text evidence="3">Belongs to the TPX2 family.</text>
</comment>
<dbReference type="InterPro" id="IPR027330">
    <property type="entry name" value="TPX2_central_dom"/>
</dbReference>
<feature type="region of interest" description="Disordered" evidence="7">
    <location>
        <begin position="1"/>
        <end position="76"/>
    </location>
</feature>
<evidence type="ECO:0000256" key="2">
    <source>
        <dbReference type="ARBA" id="ARBA00004186"/>
    </source>
</evidence>
<evidence type="ECO:0000259" key="9">
    <source>
        <dbReference type="Pfam" id="PF12214"/>
    </source>
</evidence>
<feature type="domain" description="TPX2 C-terminal" evidence="8">
    <location>
        <begin position="524"/>
        <end position="598"/>
    </location>
</feature>
<feature type="compositionally biased region" description="Basic residues" evidence="7">
    <location>
        <begin position="204"/>
        <end position="214"/>
    </location>
</feature>
<feature type="region of interest" description="Disordered" evidence="7">
    <location>
        <begin position="484"/>
        <end position="503"/>
    </location>
</feature>
<dbReference type="GO" id="GO:0005819">
    <property type="term" value="C:spindle"/>
    <property type="evidence" value="ECO:0007669"/>
    <property type="project" value="UniProtKB-SubCell"/>
</dbReference>
<evidence type="ECO:0000259" key="8">
    <source>
        <dbReference type="Pfam" id="PF06886"/>
    </source>
</evidence>
<dbReference type="Pfam" id="PF06886">
    <property type="entry name" value="TPX2"/>
    <property type="match status" value="2"/>
</dbReference>
<evidence type="ECO:0000256" key="4">
    <source>
        <dbReference type="ARBA" id="ARBA00022490"/>
    </source>
</evidence>
<feature type="region of interest" description="Disordered" evidence="7">
    <location>
        <begin position="202"/>
        <end position="251"/>
    </location>
</feature>
<evidence type="ECO:0008006" key="12">
    <source>
        <dbReference type="Google" id="ProtNLM"/>
    </source>
</evidence>
<dbReference type="GO" id="GO:0060236">
    <property type="term" value="P:regulation of mitotic spindle organization"/>
    <property type="evidence" value="ECO:0007669"/>
    <property type="project" value="InterPro"/>
</dbReference>
<evidence type="ECO:0000256" key="5">
    <source>
        <dbReference type="ARBA" id="ARBA00023212"/>
    </source>
</evidence>
<protein>
    <recommendedName>
        <fullName evidence="12">Targeting protein for Xklp2</fullName>
    </recommendedName>
</protein>
<dbReference type="InterPro" id="IPR027329">
    <property type="entry name" value="TPX2_C"/>
</dbReference>
<evidence type="ECO:0000256" key="3">
    <source>
        <dbReference type="ARBA" id="ARBA00005885"/>
    </source>
</evidence>
<feature type="region of interest" description="Disordered" evidence="7">
    <location>
        <begin position="126"/>
        <end position="160"/>
    </location>
</feature>
<reference evidence="10" key="1">
    <citation type="thesis" date="2020" institute="ProQuest LLC" country="789 East Eisenhower Parkway, Ann Arbor, MI, USA">
        <title>Comparative Genomics and Chromosome Evolution.</title>
        <authorList>
            <person name="Mudd A.B."/>
        </authorList>
    </citation>
    <scope>NUCLEOTIDE SEQUENCE</scope>
    <source>
        <strain evidence="10">1538</strain>
        <tissue evidence="10">Blood</tissue>
    </source>
</reference>